<keyword evidence="3" id="KW-0747">Spliceosome</keyword>
<keyword evidence="2" id="KW-0507">mRNA processing</keyword>
<dbReference type="OrthoDB" id="447637at2759"/>
<dbReference type="GO" id="GO:0000381">
    <property type="term" value="P:regulation of alternative mRNA splicing, via spliceosome"/>
    <property type="evidence" value="ECO:0007669"/>
    <property type="project" value="TreeGrafter"/>
</dbReference>
<dbReference type="PANTHER" id="PTHR15316">
    <property type="entry name" value="SPLICEOSOME ASSOCIATED PROTEIN 114/SWAP SPLICING FACTOR-RELATED"/>
    <property type="match status" value="1"/>
</dbReference>
<dbReference type="GO" id="GO:0071013">
    <property type="term" value="C:catalytic step 2 spliceosome"/>
    <property type="evidence" value="ECO:0007669"/>
    <property type="project" value="TreeGrafter"/>
</dbReference>
<organism evidence="8 9">
    <name type="scientific">Lachancea dasiensis</name>
    <dbReference type="NCBI Taxonomy" id="1072105"/>
    <lineage>
        <taxon>Eukaryota</taxon>
        <taxon>Fungi</taxon>
        <taxon>Dikarya</taxon>
        <taxon>Ascomycota</taxon>
        <taxon>Saccharomycotina</taxon>
        <taxon>Saccharomycetes</taxon>
        <taxon>Saccharomycetales</taxon>
        <taxon>Saccharomycetaceae</taxon>
        <taxon>Lachancea</taxon>
    </lineage>
</organism>
<dbReference type="InterPro" id="IPR045146">
    <property type="entry name" value="SF3A1"/>
</dbReference>
<comment type="subcellular location">
    <subcellularLocation>
        <location evidence="1">Nucleus</location>
    </subcellularLocation>
</comment>
<evidence type="ECO:0000256" key="3">
    <source>
        <dbReference type="ARBA" id="ARBA00022728"/>
    </source>
</evidence>
<proteinExistence type="predicted"/>
<dbReference type="GO" id="GO:0045292">
    <property type="term" value="P:mRNA cis splicing, via spliceosome"/>
    <property type="evidence" value="ECO:0007669"/>
    <property type="project" value="InterPro"/>
</dbReference>
<dbReference type="Pfam" id="PF12230">
    <property type="entry name" value="PRP21_like_P"/>
    <property type="match status" value="1"/>
</dbReference>
<dbReference type="EMBL" id="LT598461">
    <property type="protein sequence ID" value="SCU96910.1"/>
    <property type="molecule type" value="Genomic_DNA"/>
</dbReference>
<keyword evidence="9" id="KW-1185">Reference proteome</keyword>
<dbReference type="GO" id="GO:0005686">
    <property type="term" value="C:U2 snRNP"/>
    <property type="evidence" value="ECO:0007669"/>
    <property type="project" value="TreeGrafter"/>
</dbReference>
<evidence type="ECO:0000259" key="7">
    <source>
        <dbReference type="PROSITE" id="PS50128"/>
    </source>
</evidence>
<dbReference type="PANTHER" id="PTHR15316:SF1">
    <property type="entry name" value="SPLICING FACTOR 3A SUBUNIT 1"/>
    <property type="match status" value="1"/>
</dbReference>
<evidence type="ECO:0000256" key="5">
    <source>
        <dbReference type="ARBA" id="ARBA00023187"/>
    </source>
</evidence>
<gene>
    <name evidence="8" type="ORF">LADA_0H03400G</name>
</gene>
<dbReference type="InterPro" id="IPR035967">
    <property type="entry name" value="SWAP/Surp_sf"/>
</dbReference>
<evidence type="ECO:0000256" key="4">
    <source>
        <dbReference type="ARBA" id="ARBA00022737"/>
    </source>
</evidence>
<dbReference type="InterPro" id="IPR022030">
    <property type="entry name" value="SF3A1_dom"/>
</dbReference>
<reference evidence="8 9" key="1">
    <citation type="submission" date="2016-03" db="EMBL/GenBank/DDBJ databases">
        <authorList>
            <person name="Devillers H."/>
        </authorList>
    </citation>
    <scope>NUCLEOTIDE SEQUENCE [LARGE SCALE GENOMIC DNA]</scope>
    <source>
        <strain evidence="8">CBS 10888</strain>
    </source>
</reference>
<dbReference type="GO" id="GO:0003723">
    <property type="term" value="F:RNA binding"/>
    <property type="evidence" value="ECO:0007669"/>
    <property type="project" value="InterPro"/>
</dbReference>
<dbReference type="Gene3D" id="1.10.10.790">
    <property type="entry name" value="Surp module"/>
    <property type="match status" value="2"/>
</dbReference>
<evidence type="ECO:0000256" key="1">
    <source>
        <dbReference type="ARBA" id="ARBA00004123"/>
    </source>
</evidence>
<keyword evidence="6" id="KW-0539">Nucleus</keyword>
<keyword evidence="4" id="KW-0677">Repeat</keyword>
<evidence type="ECO:0000313" key="8">
    <source>
        <dbReference type="EMBL" id="SCU96910.1"/>
    </source>
</evidence>
<dbReference type="PROSITE" id="PS50128">
    <property type="entry name" value="SURP"/>
    <property type="match status" value="1"/>
</dbReference>
<dbReference type="AlphaFoldDB" id="A0A1G4K0H5"/>
<accession>A0A1G4K0H5</accession>
<keyword evidence="5" id="KW-0508">mRNA splicing</keyword>
<dbReference type="SMART" id="SM00648">
    <property type="entry name" value="SWAP"/>
    <property type="match status" value="2"/>
</dbReference>
<evidence type="ECO:0000313" key="9">
    <source>
        <dbReference type="Proteomes" id="UP000190274"/>
    </source>
</evidence>
<dbReference type="GO" id="GO:0071004">
    <property type="term" value="C:U2-type prespliceosome"/>
    <property type="evidence" value="ECO:0007669"/>
    <property type="project" value="TreeGrafter"/>
</dbReference>
<evidence type="ECO:0000256" key="6">
    <source>
        <dbReference type="ARBA" id="ARBA00023242"/>
    </source>
</evidence>
<feature type="domain" description="SURP motif" evidence="7">
    <location>
        <begin position="27"/>
        <end position="64"/>
    </location>
</feature>
<sequence>MRKISEENLPSALENVTTPEDVTIKDAIEKTADYVSRNGPEFEQKLDLEQFPFIEKTDPFHTYYRQLVYQKSSNSVSKSSPDSEDKIIPLVEAPYQFVFSTAGRNVSKRDLEIVKRTALYCVMNEDVDYLKTLRIKCADIPSLGFLKLEHPLNPIFTSYVNQYKQVELKDYGVRASMHKEGRIGLLVRCFERAKHAEYTEKVQVQEVGAREHFKIKFSAYAWDQFDIIGKVDFEEVQSFAEPLDFDMLSRKTLYKKTLQDTFGRSLLISSLENPDTSVEKEGVKPKKRSKMKIRAAGETRLKHKPRLTSEALVECPITHKMIPESNFDKHIQVLISDPNYSKERQEYEAKNNITNLTLESVHQNIKRLSKLDGTRQTKKQRI</sequence>
<dbReference type="InterPro" id="IPR000061">
    <property type="entry name" value="Surp"/>
</dbReference>
<evidence type="ECO:0000256" key="2">
    <source>
        <dbReference type="ARBA" id="ARBA00022664"/>
    </source>
</evidence>
<dbReference type="SUPFAM" id="SSF109905">
    <property type="entry name" value="Surp module (SWAP domain)"/>
    <property type="match status" value="2"/>
</dbReference>
<dbReference type="STRING" id="1266660.A0A1G4K0H5"/>
<dbReference type="Pfam" id="PF01805">
    <property type="entry name" value="Surp"/>
    <property type="match status" value="1"/>
</dbReference>
<dbReference type="Proteomes" id="UP000190274">
    <property type="component" value="Chromosome H"/>
</dbReference>
<name>A0A1G4K0H5_9SACH</name>
<protein>
    <submittedName>
        <fullName evidence="8">LADA_0H03400g1_1</fullName>
    </submittedName>
</protein>